<dbReference type="EMBL" id="CP084167">
    <property type="protein sequence ID" value="UJG43927.1"/>
    <property type="molecule type" value="Genomic_DNA"/>
</dbReference>
<evidence type="ECO:0008006" key="2">
    <source>
        <dbReference type="Google" id="ProtNLM"/>
    </source>
</evidence>
<dbReference type="Proteomes" id="UP001200513">
    <property type="component" value="Chromosome"/>
</dbReference>
<dbReference type="AlphaFoldDB" id="A0A9Y1BRV5"/>
<reference evidence="1" key="1">
    <citation type="journal article" date="2022" name="Nat. Microbiol.">
        <title>Unique mobile elements and scalable gene flow at the prokaryote-eukaryote boundary revealed by circularized Asgard archaea genomes.</title>
        <authorList>
            <person name="Wu F."/>
            <person name="Speth D.R."/>
            <person name="Philosof A."/>
            <person name="Cremiere A."/>
            <person name="Narayanan A."/>
            <person name="Barco R.A."/>
            <person name="Connon S.A."/>
            <person name="Amend J.P."/>
            <person name="Antoshechkin I.A."/>
            <person name="Orphan V.J."/>
        </authorList>
    </citation>
    <scope>NUCLEOTIDE SEQUENCE</scope>
    <source>
        <strain evidence="1">PR6</strain>
    </source>
</reference>
<name>A0A9Y1BRV5_9ARCH</name>
<proteinExistence type="predicted"/>
<evidence type="ECO:0000313" key="1">
    <source>
        <dbReference type="EMBL" id="UJG43927.1"/>
    </source>
</evidence>
<organism evidence="1">
    <name type="scientific">Candidatus Heimdallarchaeum endolithica</name>
    <dbReference type="NCBI Taxonomy" id="2876572"/>
    <lineage>
        <taxon>Archaea</taxon>
        <taxon>Promethearchaeati</taxon>
        <taxon>Candidatus Heimdallarchaeota</taxon>
        <taxon>Candidatus Heimdallarchaeia (ex Rinke et al. 2021) (nom. nud.)</taxon>
        <taxon>Candidatus Heimdallarchaeales</taxon>
        <taxon>Candidatus Heimdallarchaeaceae</taxon>
        <taxon>Candidatus Heimdallarchaeum</taxon>
    </lineage>
</organism>
<accession>A0A9Y1BRV5</accession>
<gene>
    <name evidence="1" type="ORF">K9W46_01785</name>
</gene>
<protein>
    <recommendedName>
        <fullName evidence="2">Transposase</fullName>
    </recommendedName>
</protein>
<sequence length="167" mass="19385">MGVYVGIITHFQIIDPHKVREFIIINEPFLKKLVDEKTRESKKGRKRIAEGWVILAIGIIARIEGIAWRKLEEKLSLCDFLIEEGWMRKIPSKSTFHAVWRATESKILEQWIIDLGGEIVRKKGLKAMAVDSSGFKIRQASVWRFLKWSRGTLKKTSKLNFSGRYTL</sequence>